<feature type="coiled-coil region" evidence="1">
    <location>
        <begin position="32"/>
        <end position="97"/>
    </location>
</feature>
<dbReference type="InterPro" id="IPR056886">
    <property type="entry name" value="NPHP3_ab_dom"/>
</dbReference>
<protein>
    <recommendedName>
        <fullName evidence="3">Nephrocystin-3 alpha-beta domain-containing protein</fullName>
    </recommendedName>
</protein>
<dbReference type="InterPro" id="IPR027417">
    <property type="entry name" value="P-loop_NTPase"/>
</dbReference>
<keyword evidence="1" id="KW-0175">Coiled coil</keyword>
<keyword evidence="5" id="KW-1185">Reference proteome</keyword>
<feature type="region of interest" description="Disordered" evidence="2">
    <location>
        <begin position="1"/>
        <end position="32"/>
    </location>
</feature>
<name>A0A8C6RX32_NANGA</name>
<dbReference type="AlphaFoldDB" id="A0A8C6RX32"/>
<dbReference type="PANTHER" id="PTHR19871:SF36">
    <property type="entry name" value="NEPHROCYSTIN 3"/>
    <property type="match status" value="1"/>
</dbReference>
<dbReference type="Gene3D" id="3.40.50.300">
    <property type="entry name" value="P-loop containing nucleotide triphosphate hydrolases"/>
    <property type="match status" value="1"/>
</dbReference>
<evidence type="ECO:0000256" key="1">
    <source>
        <dbReference type="SAM" id="Coils"/>
    </source>
</evidence>
<feature type="domain" description="Nephrocystin-3 alpha-beta" evidence="3">
    <location>
        <begin position="177"/>
        <end position="319"/>
    </location>
</feature>
<sequence>MGTASSLVNPTRTGRGGLRDPGGGEAQGPHFKKTYQKILREKEAKYQAMERAATFEHDRDRVKRQFKIFRETKENEIQDLLRAKRELESKLQRLQAQGIQVFDPGESDSDDNCTDVTAAGTQLEYWASGALGREPSIGSMIQLQQSCRGLEFAHSSIDVEGLFTNINRDDWDIAVASFNSVRCHLICTDETQSEMELFLKEYAPKLKRMCETMGFFHAVYFPMDVENQYLTLRRWEIEKSSLVILFLHSTLPSFLLEDCEEALLKNAEGKSWLIYHHLEDGKVTSDSVQQLMDQVSNLSKANKAKIIDHSGDPAEGNTDVEVKDVGSEDSTPEEDDFRDVLWDMDDKQEQMETFQHLGFKKYYQRLDDLVVAPAPIPPLLVSGGPGSGKSLLLSKWIQLQQKNFPNTLILSHFVGRPMSASSESSLIIKQLTLKLMQHFWAISALTLDPAKLLEEFPHCLEKLSAWHQGSIIIIIDSIDQVQQVEKHMNADHPHTAHELEALATLYHKQNK</sequence>
<evidence type="ECO:0000256" key="2">
    <source>
        <dbReference type="SAM" id="MobiDB-lite"/>
    </source>
</evidence>
<dbReference type="Pfam" id="PF25022">
    <property type="entry name" value="NPHP3"/>
    <property type="match status" value="1"/>
</dbReference>
<dbReference type="PANTHER" id="PTHR19871">
    <property type="entry name" value="BETA TRANSDUCIN-RELATED PROTEIN"/>
    <property type="match status" value="1"/>
</dbReference>
<accession>A0A8C6RX32</accession>
<feature type="compositionally biased region" description="Gly residues" evidence="2">
    <location>
        <begin position="14"/>
        <end position="26"/>
    </location>
</feature>
<proteinExistence type="predicted"/>
<evidence type="ECO:0000313" key="5">
    <source>
        <dbReference type="Proteomes" id="UP000694381"/>
    </source>
</evidence>
<evidence type="ECO:0000259" key="3">
    <source>
        <dbReference type="Pfam" id="PF25022"/>
    </source>
</evidence>
<reference evidence="4" key="2">
    <citation type="submission" date="2025-09" db="UniProtKB">
        <authorList>
            <consortium name="Ensembl"/>
        </authorList>
    </citation>
    <scope>IDENTIFICATION</scope>
</reference>
<reference evidence="4" key="1">
    <citation type="submission" date="2025-08" db="UniProtKB">
        <authorList>
            <consortium name="Ensembl"/>
        </authorList>
    </citation>
    <scope>IDENTIFICATION</scope>
</reference>
<dbReference type="Proteomes" id="UP000694381">
    <property type="component" value="Unassembled WGS sequence"/>
</dbReference>
<dbReference type="InterPro" id="IPR052752">
    <property type="entry name" value="NACHT-WD_repeat"/>
</dbReference>
<dbReference type="GeneTree" id="ENSGT00940000167021"/>
<evidence type="ECO:0000313" key="4">
    <source>
        <dbReference type="Ensembl" id="ENSNGAP00000023961.1"/>
    </source>
</evidence>
<dbReference type="SUPFAM" id="SSF52540">
    <property type="entry name" value="P-loop containing nucleoside triphosphate hydrolases"/>
    <property type="match status" value="1"/>
</dbReference>
<feature type="region of interest" description="Disordered" evidence="2">
    <location>
        <begin position="308"/>
        <end position="335"/>
    </location>
</feature>
<organism evidence="4 5">
    <name type="scientific">Nannospalax galili</name>
    <name type="common">Northern Israeli blind subterranean mole rat</name>
    <name type="synonym">Spalax galili</name>
    <dbReference type="NCBI Taxonomy" id="1026970"/>
    <lineage>
        <taxon>Eukaryota</taxon>
        <taxon>Metazoa</taxon>
        <taxon>Chordata</taxon>
        <taxon>Craniata</taxon>
        <taxon>Vertebrata</taxon>
        <taxon>Euteleostomi</taxon>
        <taxon>Mammalia</taxon>
        <taxon>Eutheria</taxon>
        <taxon>Euarchontoglires</taxon>
        <taxon>Glires</taxon>
        <taxon>Rodentia</taxon>
        <taxon>Myomorpha</taxon>
        <taxon>Muroidea</taxon>
        <taxon>Spalacidae</taxon>
        <taxon>Spalacinae</taxon>
        <taxon>Nannospalax</taxon>
    </lineage>
</organism>
<dbReference type="Ensembl" id="ENSNGAT00000029665.1">
    <property type="protein sequence ID" value="ENSNGAP00000023961.1"/>
    <property type="gene ID" value="ENSNGAG00000022359.1"/>
</dbReference>